<evidence type="ECO:0000313" key="2">
    <source>
        <dbReference type="EMBL" id="KAG2174334.1"/>
    </source>
</evidence>
<proteinExistence type="predicted"/>
<feature type="compositionally biased region" description="Basic and acidic residues" evidence="1">
    <location>
        <begin position="206"/>
        <end position="220"/>
    </location>
</feature>
<sequence>MVPIEWPNSDSAPGAEDSNLRELLQRQANVQLGEVHDKTIIEWIQLSHEYLRDFEEALLRNDQLHAYASFVVATRICYTLIPAHPNYANLSRSERMCDDLLRQKILDNFPEFMRLTVPSIIDRETSHLGVASLSSRRTDRLTPPASPASSTVASIENDHQSFITSDPFLQQYRSDQQSIISADTFVRQQRSIATEKPFATDWDVSANERKQPPPENSLNRDKLLQRHDNENGMTVEDRVIIDDSSVTALRGTLFENLGPESSLHTYQTSSSVAPRIDTPNESDKFRVGHGRYPSASDTMAELYQKINETKISWKNHDTSSISSDDDVDQEPSNIIESSHLFVSNGNIPFTRVGFRDDDTTGIASPTMKNKSKDLYLAQNQARLSDDKIPTMITTTTSTPNSEIFPMDSISRASSISQRGGLVASNEEPLATDFEHLRLTNSNSSHVLQPLEPITLTPQLDDTTINKPDENDGSRTTVTTTTQKPDDVMASNVSTAATAPSIANSDSFDSTHTLRRKSFVDGFWGSKQPKKETSRKKITVQQPPPSSYVQGSTSYYSPFRSIMSSGKSKGKAKKSSKDVSRKESKILQPAVRQAESNHAAEQVENHSLSQPVDKSFERKNRDSISDDDVLPSDTDDRIAASSAHRPSTSSDMTTGSSSVHESSSSHPIPITSQHPSWAENISANVYQGEGILSSSPASYPSTSRAYSSPQSNTLTDFQTPAISPTAHPLIKRLQRYAHTSLECVKYMDFSSLISYANALFAGMRQLESERDYEDAYVQGYMGIIVVTNVLCKHSDRRREKELDFYRFIEISELVNERYKSKLNNIQNILENTHPYP</sequence>
<feature type="compositionally biased region" description="Polar residues" evidence="1">
    <location>
        <begin position="709"/>
        <end position="718"/>
    </location>
</feature>
<evidence type="ECO:0000256" key="1">
    <source>
        <dbReference type="SAM" id="MobiDB-lite"/>
    </source>
</evidence>
<dbReference type="AlphaFoldDB" id="A0A8H7PIS9"/>
<feature type="region of interest" description="Disordered" evidence="1">
    <location>
        <begin position="197"/>
        <end position="220"/>
    </location>
</feature>
<feature type="region of interest" description="Disordered" evidence="1">
    <location>
        <begin position="692"/>
        <end position="718"/>
    </location>
</feature>
<gene>
    <name evidence="2" type="ORF">INT43_004357</name>
</gene>
<organism evidence="2 3">
    <name type="scientific">Mortierella isabellina</name>
    <name type="common">Filamentous fungus</name>
    <name type="synonym">Umbelopsis isabellina</name>
    <dbReference type="NCBI Taxonomy" id="91625"/>
    <lineage>
        <taxon>Eukaryota</taxon>
        <taxon>Fungi</taxon>
        <taxon>Fungi incertae sedis</taxon>
        <taxon>Mucoromycota</taxon>
        <taxon>Mucoromycotina</taxon>
        <taxon>Umbelopsidomycetes</taxon>
        <taxon>Umbelopsidales</taxon>
        <taxon>Umbelopsidaceae</taxon>
        <taxon>Umbelopsis</taxon>
    </lineage>
</organism>
<accession>A0A8H7PIS9</accession>
<feature type="compositionally biased region" description="Low complexity" evidence="1">
    <location>
        <begin position="692"/>
        <end position="708"/>
    </location>
</feature>
<keyword evidence="3" id="KW-1185">Reference proteome</keyword>
<feature type="compositionally biased region" description="Low complexity" evidence="1">
    <location>
        <begin position="646"/>
        <end position="673"/>
    </location>
</feature>
<evidence type="ECO:0000313" key="3">
    <source>
        <dbReference type="Proteomes" id="UP000654370"/>
    </source>
</evidence>
<feature type="compositionally biased region" description="Basic and acidic residues" evidence="1">
    <location>
        <begin position="574"/>
        <end position="584"/>
    </location>
</feature>
<dbReference type="Proteomes" id="UP000654370">
    <property type="component" value="Unassembled WGS sequence"/>
</dbReference>
<feature type="region of interest" description="Disordered" evidence="1">
    <location>
        <begin position="457"/>
        <end position="485"/>
    </location>
</feature>
<feature type="compositionally biased region" description="Basic and acidic residues" evidence="1">
    <location>
        <begin position="613"/>
        <end position="623"/>
    </location>
</feature>
<feature type="region of interest" description="Disordered" evidence="1">
    <location>
        <begin position="134"/>
        <end position="154"/>
    </location>
</feature>
<name>A0A8H7PIS9_MORIS</name>
<dbReference type="OrthoDB" id="2421121at2759"/>
<reference evidence="2" key="1">
    <citation type="submission" date="2020-12" db="EMBL/GenBank/DDBJ databases">
        <title>Metabolic potential, ecology and presence of endohyphal bacteria is reflected in genomic diversity of Mucoromycotina.</title>
        <authorList>
            <person name="Muszewska A."/>
            <person name="Okrasinska A."/>
            <person name="Steczkiewicz K."/>
            <person name="Drgas O."/>
            <person name="Orlowska M."/>
            <person name="Perlinska-Lenart U."/>
            <person name="Aleksandrzak-Piekarczyk T."/>
            <person name="Szatraj K."/>
            <person name="Zielenkiewicz U."/>
            <person name="Pilsyk S."/>
            <person name="Malc E."/>
            <person name="Mieczkowski P."/>
            <person name="Kruszewska J.S."/>
            <person name="Biernat P."/>
            <person name="Pawlowska J."/>
        </authorList>
    </citation>
    <scope>NUCLEOTIDE SEQUENCE</scope>
    <source>
        <strain evidence="2">WA0000067209</strain>
    </source>
</reference>
<comment type="caution">
    <text evidence="2">The sequence shown here is derived from an EMBL/GenBank/DDBJ whole genome shotgun (WGS) entry which is preliminary data.</text>
</comment>
<feature type="region of interest" description="Disordered" evidence="1">
    <location>
        <begin position="264"/>
        <end position="292"/>
    </location>
</feature>
<dbReference type="EMBL" id="JAEPQZ010000013">
    <property type="protein sequence ID" value="KAG2174334.1"/>
    <property type="molecule type" value="Genomic_DNA"/>
</dbReference>
<feature type="region of interest" description="Disordered" evidence="1">
    <location>
        <begin position="522"/>
        <end position="673"/>
    </location>
</feature>
<protein>
    <submittedName>
        <fullName evidence="2">Uncharacterized protein</fullName>
    </submittedName>
</protein>
<feature type="compositionally biased region" description="Polar residues" evidence="1">
    <location>
        <begin position="546"/>
        <end position="555"/>
    </location>
</feature>